<dbReference type="GO" id="GO:0007265">
    <property type="term" value="P:Ras protein signal transduction"/>
    <property type="evidence" value="ECO:0007669"/>
    <property type="project" value="TreeGrafter"/>
</dbReference>
<evidence type="ECO:0000256" key="2">
    <source>
        <dbReference type="PROSITE-ProRule" id="PRU00168"/>
    </source>
</evidence>
<dbReference type="InterPro" id="IPR001895">
    <property type="entry name" value="RASGEF_cat_dom"/>
</dbReference>
<dbReference type="EMBL" id="HBKO01004731">
    <property type="protein sequence ID" value="CAE2196922.1"/>
    <property type="molecule type" value="Transcribed_RNA"/>
</dbReference>
<accession>A0A7S4HEQ6</accession>
<dbReference type="PANTHER" id="PTHR23113">
    <property type="entry name" value="GUANINE NUCLEOTIDE EXCHANGE FACTOR"/>
    <property type="match status" value="1"/>
</dbReference>
<dbReference type="InterPro" id="IPR023578">
    <property type="entry name" value="Ras_GEF_dom_sf"/>
</dbReference>
<dbReference type="InterPro" id="IPR019804">
    <property type="entry name" value="Ras_G-nucl-exch_fac_CS"/>
</dbReference>
<dbReference type="Pfam" id="PF00617">
    <property type="entry name" value="RasGEF"/>
    <property type="match status" value="1"/>
</dbReference>
<dbReference type="GO" id="GO:0005886">
    <property type="term" value="C:plasma membrane"/>
    <property type="evidence" value="ECO:0007669"/>
    <property type="project" value="TreeGrafter"/>
</dbReference>
<evidence type="ECO:0000256" key="1">
    <source>
        <dbReference type="ARBA" id="ARBA00022658"/>
    </source>
</evidence>
<dbReference type="GO" id="GO:0005085">
    <property type="term" value="F:guanyl-nucleotide exchange factor activity"/>
    <property type="evidence" value="ECO:0007669"/>
    <property type="project" value="UniProtKB-KW"/>
</dbReference>
<protein>
    <recommendedName>
        <fullName evidence="3">Ras-GEF domain-containing protein</fullName>
    </recommendedName>
</protein>
<dbReference type="PANTHER" id="PTHR23113:SF368">
    <property type="entry name" value="CELL DIVISION CONTROL PROTEIN 25"/>
    <property type="match status" value="1"/>
</dbReference>
<dbReference type="PROSITE" id="PS00720">
    <property type="entry name" value="RASGEF"/>
    <property type="match status" value="1"/>
</dbReference>
<dbReference type="InterPro" id="IPR036964">
    <property type="entry name" value="RASGEF_cat_dom_sf"/>
</dbReference>
<proteinExistence type="predicted"/>
<dbReference type="Gene3D" id="1.10.840.10">
    <property type="entry name" value="Ras guanine-nucleotide exchange factors catalytic domain"/>
    <property type="match status" value="1"/>
</dbReference>
<evidence type="ECO:0000259" key="3">
    <source>
        <dbReference type="PROSITE" id="PS50009"/>
    </source>
</evidence>
<evidence type="ECO:0000313" key="4">
    <source>
        <dbReference type="EMBL" id="CAE2196922.1"/>
    </source>
</evidence>
<feature type="domain" description="Ras-GEF" evidence="3">
    <location>
        <begin position="1"/>
        <end position="201"/>
    </location>
</feature>
<reference evidence="4" key="1">
    <citation type="submission" date="2021-01" db="EMBL/GenBank/DDBJ databases">
        <authorList>
            <person name="Corre E."/>
            <person name="Pelletier E."/>
            <person name="Niang G."/>
            <person name="Scheremetjew M."/>
            <person name="Finn R."/>
            <person name="Kale V."/>
            <person name="Holt S."/>
            <person name="Cochrane G."/>
            <person name="Meng A."/>
            <person name="Brown T."/>
            <person name="Cohen L."/>
        </authorList>
    </citation>
    <scope>NUCLEOTIDE SEQUENCE</scope>
    <source>
        <strain evidence="4">UIO037</strain>
    </source>
</reference>
<dbReference type="SUPFAM" id="SSF48366">
    <property type="entry name" value="Ras GEF"/>
    <property type="match status" value="1"/>
</dbReference>
<dbReference type="PROSITE" id="PS50009">
    <property type="entry name" value="RASGEF_CAT"/>
    <property type="match status" value="1"/>
</dbReference>
<keyword evidence="1 2" id="KW-0344">Guanine-nucleotide releasing factor</keyword>
<name>A0A7S4HEQ6_9EUKA</name>
<dbReference type="InterPro" id="IPR008937">
    <property type="entry name" value="Ras-like_GEF"/>
</dbReference>
<dbReference type="SMART" id="SM00147">
    <property type="entry name" value="RasGEF"/>
    <property type="match status" value="1"/>
</dbReference>
<gene>
    <name evidence="4" type="ORF">CPOL0286_LOCUS2276</name>
</gene>
<sequence length="205" mass="22772">MRLALDKLPLLEFTQWFNTVACLVASAVVTTAELQERARIFSYFVAVAKELQKLNNFNGLTAVLAGLSNSAVHRLTGSQQSMPSESRSDWDALSLLMAPNGANSEYRAALAQQQRCPPFIPYIGVHLTDLTFIGVGNEDCVDKQLNFGKRRKAHTAISSCLAGRVERYSLNESSRAKALIDTAERLSNEEMYEKSLQIEPRGKFK</sequence>
<organism evidence="4">
    <name type="scientific">Prymnesium polylepis</name>
    <dbReference type="NCBI Taxonomy" id="72548"/>
    <lineage>
        <taxon>Eukaryota</taxon>
        <taxon>Haptista</taxon>
        <taxon>Haptophyta</taxon>
        <taxon>Prymnesiophyceae</taxon>
        <taxon>Prymnesiales</taxon>
        <taxon>Prymnesiaceae</taxon>
        <taxon>Prymnesium</taxon>
    </lineage>
</organism>
<dbReference type="AlphaFoldDB" id="A0A7S4HEQ6"/>